<dbReference type="GO" id="GO:0051087">
    <property type="term" value="F:protein-folding chaperone binding"/>
    <property type="evidence" value="ECO:0007669"/>
    <property type="project" value="TreeGrafter"/>
</dbReference>
<dbReference type="SMART" id="SM00271">
    <property type="entry name" value="DnaJ"/>
    <property type="match status" value="1"/>
</dbReference>
<protein>
    <recommendedName>
        <fullName evidence="2">J domain-containing protein</fullName>
    </recommendedName>
</protein>
<dbReference type="GO" id="GO:0006457">
    <property type="term" value="P:protein folding"/>
    <property type="evidence" value="ECO:0007669"/>
    <property type="project" value="InterPro"/>
</dbReference>
<dbReference type="PROSITE" id="PS00636">
    <property type="entry name" value="DNAJ_1"/>
    <property type="match status" value="1"/>
</dbReference>
<dbReference type="CDD" id="cd10747">
    <property type="entry name" value="DnaJ_C"/>
    <property type="match status" value="1"/>
</dbReference>
<dbReference type="InterPro" id="IPR036869">
    <property type="entry name" value="J_dom_sf"/>
</dbReference>
<dbReference type="PRINTS" id="PR00625">
    <property type="entry name" value="JDOMAIN"/>
</dbReference>
<dbReference type="Proteomes" id="UP000007879">
    <property type="component" value="Unassembled WGS sequence"/>
</dbReference>
<evidence type="ECO:0000313" key="3">
    <source>
        <dbReference type="EnsemblMetazoa" id="Aqu2.1.28295_001"/>
    </source>
</evidence>
<evidence type="ECO:0000259" key="2">
    <source>
        <dbReference type="PROSITE" id="PS50076"/>
    </source>
</evidence>
<dbReference type="InterPro" id="IPR008971">
    <property type="entry name" value="HSP40/DnaJ_pept-bd"/>
</dbReference>
<dbReference type="EnsemblMetazoa" id="Aqu2.1.28295_001">
    <property type="protein sequence ID" value="Aqu2.1.28295_001"/>
    <property type="gene ID" value="Aqu2.1.28295"/>
</dbReference>
<feature type="domain" description="J" evidence="2">
    <location>
        <begin position="4"/>
        <end position="68"/>
    </location>
</feature>
<dbReference type="InterPro" id="IPR001623">
    <property type="entry name" value="DnaJ_domain"/>
</dbReference>
<dbReference type="InterPro" id="IPR002939">
    <property type="entry name" value="DnaJ_C"/>
</dbReference>
<proteinExistence type="predicted"/>
<gene>
    <name evidence="3" type="primary">100634024</name>
</gene>
<dbReference type="SUPFAM" id="SSF46565">
    <property type="entry name" value="Chaperone J-domain"/>
    <property type="match status" value="1"/>
</dbReference>
<dbReference type="PANTHER" id="PTHR24078">
    <property type="entry name" value="DNAJ HOMOLOG SUBFAMILY C MEMBER"/>
    <property type="match status" value="1"/>
</dbReference>
<dbReference type="FunFam" id="1.10.287.110:FF:000175">
    <property type="entry name" value="GM22099"/>
    <property type="match status" value="1"/>
</dbReference>
<dbReference type="Pfam" id="PF00226">
    <property type="entry name" value="DnaJ"/>
    <property type="match status" value="1"/>
</dbReference>
<dbReference type="Gene3D" id="2.60.260.20">
    <property type="entry name" value="Urease metallochaperone UreE, N-terminal domain"/>
    <property type="match status" value="2"/>
</dbReference>
<dbReference type="PANTHER" id="PTHR24078:SF553">
    <property type="entry name" value="DNAJ HOMOLOG SUBFAMILY B MEMBER 5"/>
    <property type="match status" value="1"/>
</dbReference>
<dbReference type="FunFam" id="2.60.260.20:FF:000002">
    <property type="entry name" value="Dnaj homolog subfamily b member"/>
    <property type="match status" value="1"/>
</dbReference>
<keyword evidence="4" id="KW-1185">Reference proteome</keyword>
<reference evidence="4" key="1">
    <citation type="journal article" date="2010" name="Nature">
        <title>The Amphimedon queenslandica genome and the evolution of animal complexity.</title>
        <authorList>
            <person name="Srivastava M."/>
            <person name="Simakov O."/>
            <person name="Chapman J."/>
            <person name="Fahey B."/>
            <person name="Gauthier M.E."/>
            <person name="Mitros T."/>
            <person name="Richards G.S."/>
            <person name="Conaco C."/>
            <person name="Dacre M."/>
            <person name="Hellsten U."/>
            <person name="Larroux C."/>
            <person name="Putnam N.H."/>
            <person name="Stanke M."/>
            <person name="Adamska M."/>
            <person name="Darling A."/>
            <person name="Degnan S.M."/>
            <person name="Oakley T.H."/>
            <person name="Plachetzki D.C."/>
            <person name="Zhai Y."/>
            <person name="Adamski M."/>
            <person name="Calcino A."/>
            <person name="Cummins S.F."/>
            <person name="Goodstein D.M."/>
            <person name="Harris C."/>
            <person name="Jackson D.J."/>
            <person name="Leys S.P."/>
            <person name="Shu S."/>
            <person name="Woodcroft B.J."/>
            <person name="Vervoort M."/>
            <person name="Kosik K.S."/>
            <person name="Manning G."/>
            <person name="Degnan B.M."/>
            <person name="Rokhsar D.S."/>
        </authorList>
    </citation>
    <scope>NUCLEOTIDE SEQUENCE [LARGE SCALE GENOMIC DNA]</scope>
</reference>
<dbReference type="FunCoup" id="A0A1X7UJZ5">
    <property type="interactions" value="769"/>
</dbReference>
<organism evidence="3">
    <name type="scientific">Amphimedon queenslandica</name>
    <name type="common">Sponge</name>
    <dbReference type="NCBI Taxonomy" id="400682"/>
    <lineage>
        <taxon>Eukaryota</taxon>
        <taxon>Metazoa</taxon>
        <taxon>Porifera</taxon>
        <taxon>Demospongiae</taxon>
        <taxon>Heteroscleromorpha</taxon>
        <taxon>Haplosclerida</taxon>
        <taxon>Niphatidae</taxon>
        <taxon>Amphimedon</taxon>
    </lineage>
</organism>
<dbReference type="OMA" id="IVFHIVE"/>
<dbReference type="PROSITE" id="PS50076">
    <property type="entry name" value="DNAJ_2"/>
    <property type="match status" value="1"/>
</dbReference>
<dbReference type="OrthoDB" id="550424at2759"/>
<dbReference type="AlphaFoldDB" id="A0A1X7UJZ5"/>
<dbReference type="GO" id="GO:0005829">
    <property type="term" value="C:cytosol"/>
    <property type="evidence" value="ECO:0007669"/>
    <property type="project" value="TreeGrafter"/>
</dbReference>
<dbReference type="KEGG" id="aqu:100634024"/>
<dbReference type="eggNOG" id="KOG0714">
    <property type="taxonomic scope" value="Eukaryota"/>
</dbReference>
<accession>A0A1X7UJZ5</accession>
<name>A0A1X7UJZ5_AMPQE</name>
<dbReference type="FunFam" id="2.60.260.20:FF:000006">
    <property type="entry name" value="DnaJ subfamily B member 13"/>
    <property type="match status" value="1"/>
</dbReference>
<dbReference type="InterPro" id="IPR051339">
    <property type="entry name" value="DnaJ_subfamily_B"/>
</dbReference>
<reference evidence="3" key="2">
    <citation type="submission" date="2017-05" db="UniProtKB">
        <authorList>
            <consortium name="EnsemblMetazoa"/>
        </authorList>
    </citation>
    <scope>IDENTIFICATION</scope>
</reference>
<dbReference type="GO" id="GO:0051082">
    <property type="term" value="F:unfolded protein binding"/>
    <property type="evidence" value="ECO:0007669"/>
    <property type="project" value="InterPro"/>
</dbReference>
<dbReference type="Gene3D" id="1.10.287.110">
    <property type="entry name" value="DnaJ domain"/>
    <property type="match status" value="1"/>
</dbReference>
<dbReference type="SUPFAM" id="SSF49493">
    <property type="entry name" value="HSP40/DnaJ peptide-binding domain"/>
    <property type="match status" value="2"/>
</dbReference>
<dbReference type="InParanoid" id="A0A1X7UJZ5"/>
<evidence type="ECO:0000313" key="4">
    <source>
        <dbReference type="Proteomes" id="UP000007879"/>
    </source>
</evidence>
<sequence>MGKDYYNVLGVQRGASEDDIKKAYRKMALKYHPDKNQSPDAESKFKDIAEAYEILSDPEKKKIYDQFGEEGLKGRGPAGGGFSGFSGNVDPHEIFRSFFGGQDPFGGSAGGNTFFFSSGNPKGGSGGRIFMTPNGPQVDGGMEDMEFESFGGGNPFGLFGGMGGGKGFQNSKRKDPPIERLLNLTLEELYRGCVKNLKITKQVINPDGTRSSQDKIITITVKPGWKEGTKITFAEEGDQSHGRIPADIIFIVKLKPHDLFRRDGNNLRYTANISLRDALCSTSIHVPTISGDMVSRDVREIIDPRTEVRLAGYGMPLSKSPGRYGDLIVDFNIIFPTSLPHASRELILNALPA</sequence>
<dbReference type="STRING" id="400682.A0A1X7UJZ5"/>
<evidence type="ECO:0000256" key="1">
    <source>
        <dbReference type="ARBA" id="ARBA00023186"/>
    </source>
</evidence>
<dbReference type="CDD" id="cd06257">
    <property type="entry name" value="DnaJ"/>
    <property type="match status" value="1"/>
</dbReference>
<dbReference type="Pfam" id="PF01556">
    <property type="entry name" value="DnaJ_C"/>
    <property type="match status" value="1"/>
</dbReference>
<keyword evidence="1" id="KW-0143">Chaperone</keyword>
<dbReference type="InterPro" id="IPR018253">
    <property type="entry name" value="DnaJ_domain_CS"/>
</dbReference>
<dbReference type="EnsemblMetazoa" id="XM_011406459.2">
    <property type="protein sequence ID" value="XP_011404761.1"/>
    <property type="gene ID" value="LOC100634024"/>
</dbReference>